<proteinExistence type="predicted"/>
<evidence type="ECO:0000313" key="2">
    <source>
        <dbReference type="EMBL" id="OBB85373.1"/>
    </source>
</evidence>
<dbReference type="Gene3D" id="3.10.180.10">
    <property type="entry name" value="2,3-Dihydroxybiphenyl 1,2-Dioxygenase, domain 1"/>
    <property type="match status" value="1"/>
</dbReference>
<organism evidence="2 3">
    <name type="scientific">Mycobacterium colombiense</name>
    <dbReference type="NCBI Taxonomy" id="339268"/>
    <lineage>
        <taxon>Bacteria</taxon>
        <taxon>Bacillati</taxon>
        <taxon>Actinomycetota</taxon>
        <taxon>Actinomycetes</taxon>
        <taxon>Mycobacteriales</taxon>
        <taxon>Mycobacteriaceae</taxon>
        <taxon>Mycobacterium</taxon>
        <taxon>Mycobacterium avium complex (MAC)</taxon>
    </lineage>
</organism>
<dbReference type="Pfam" id="PF13669">
    <property type="entry name" value="Glyoxalase_4"/>
    <property type="match status" value="1"/>
</dbReference>
<dbReference type="PROSITE" id="PS51819">
    <property type="entry name" value="VOC"/>
    <property type="match status" value="1"/>
</dbReference>
<dbReference type="RefSeq" id="WP_064880137.1">
    <property type="nucleotide sequence ID" value="NZ_LZSX01000039.1"/>
</dbReference>
<dbReference type="Proteomes" id="UP000091914">
    <property type="component" value="Unassembled WGS sequence"/>
</dbReference>
<evidence type="ECO:0000313" key="3">
    <source>
        <dbReference type="Proteomes" id="UP000091914"/>
    </source>
</evidence>
<dbReference type="OrthoDB" id="5185674at2"/>
<protein>
    <submittedName>
        <fullName evidence="2">Bleomycin resistance protein</fullName>
    </submittedName>
</protein>
<reference evidence="2 3" key="1">
    <citation type="submission" date="2016-06" db="EMBL/GenBank/DDBJ databases">
        <authorList>
            <person name="Kjaerup R.B."/>
            <person name="Dalgaard T.S."/>
            <person name="Juul-Madsen H.R."/>
        </authorList>
    </citation>
    <scope>NUCLEOTIDE SEQUENCE [LARGE SCALE GENOMIC DNA]</scope>
    <source>
        <strain evidence="2 3">852002-51834_SCH5396731</strain>
    </source>
</reference>
<sequence>MTAFALRPEDFYHTGIIVPDLDAAMTRLTALAGYRWITPVSYTLPFRTTSGTQEVTSTFVYSVQAPHVELIKEVPGTAWTAAPGNAIHHLGYWTDDLAESAKLLEDNGFTFEATADTAGPSSKPELALFAYYVDAAGTRIEIVDRALFPDFPAFLQAAAGSEA</sequence>
<dbReference type="InterPro" id="IPR029068">
    <property type="entry name" value="Glyas_Bleomycin-R_OHBP_Dase"/>
</dbReference>
<evidence type="ECO:0000259" key="1">
    <source>
        <dbReference type="PROSITE" id="PS51819"/>
    </source>
</evidence>
<accession>A0A1A0VQ72</accession>
<comment type="caution">
    <text evidence="2">The sequence shown here is derived from an EMBL/GenBank/DDBJ whole genome shotgun (WGS) entry which is preliminary data.</text>
</comment>
<dbReference type="EMBL" id="LZSX01000039">
    <property type="protein sequence ID" value="OBB85373.1"/>
    <property type="molecule type" value="Genomic_DNA"/>
</dbReference>
<gene>
    <name evidence="2" type="ORF">A5760_08125</name>
</gene>
<dbReference type="InterPro" id="IPR037523">
    <property type="entry name" value="VOC_core"/>
</dbReference>
<dbReference type="SUPFAM" id="SSF54593">
    <property type="entry name" value="Glyoxalase/Bleomycin resistance protein/Dihydroxybiphenyl dioxygenase"/>
    <property type="match status" value="1"/>
</dbReference>
<name>A0A1A0VQ72_9MYCO</name>
<dbReference type="AlphaFoldDB" id="A0A1A0VQ72"/>
<feature type="domain" description="VOC" evidence="1">
    <location>
        <begin position="10"/>
        <end position="145"/>
    </location>
</feature>